<dbReference type="InterPro" id="IPR013078">
    <property type="entry name" value="His_Pase_superF_clade-1"/>
</dbReference>
<evidence type="ECO:0000256" key="3">
    <source>
        <dbReference type="PIRSR" id="PIRSR613078-2"/>
    </source>
</evidence>
<evidence type="ECO:0000313" key="5">
    <source>
        <dbReference type="Proteomes" id="UP000053557"/>
    </source>
</evidence>
<dbReference type="EMBL" id="LPVJ01000051">
    <property type="protein sequence ID" value="KUO95475.1"/>
    <property type="molecule type" value="Genomic_DNA"/>
</dbReference>
<accession>A0A101XQ16</accession>
<proteinExistence type="predicted"/>
<dbReference type="Proteomes" id="UP000053557">
    <property type="component" value="Unassembled WGS sequence"/>
</dbReference>
<dbReference type="PANTHER" id="PTHR46517:SF1">
    <property type="entry name" value="FRUCTOSE-2,6-BISPHOSPHATASE TIGAR"/>
    <property type="match status" value="1"/>
</dbReference>
<dbReference type="InterPro" id="IPR029033">
    <property type="entry name" value="His_PPase_superfam"/>
</dbReference>
<feature type="binding site" evidence="3">
    <location>
        <position position="58"/>
    </location>
    <ligand>
        <name>substrate</name>
    </ligand>
</feature>
<dbReference type="GO" id="GO:0043456">
    <property type="term" value="P:regulation of pentose-phosphate shunt"/>
    <property type="evidence" value="ECO:0007669"/>
    <property type="project" value="TreeGrafter"/>
</dbReference>
<dbReference type="InterPro" id="IPR051695">
    <property type="entry name" value="Phosphoglycerate_Mutase"/>
</dbReference>
<dbReference type="PANTHER" id="PTHR46517">
    <property type="entry name" value="FRUCTOSE-2,6-BISPHOSPHATASE TIGAR"/>
    <property type="match status" value="1"/>
</dbReference>
<gene>
    <name evidence="4" type="ORF">ATW55_03170</name>
</gene>
<dbReference type="SMART" id="SM00855">
    <property type="entry name" value="PGAM"/>
    <property type="match status" value="1"/>
</dbReference>
<name>A0A101XQ16_9BACL</name>
<dbReference type="Pfam" id="PF00300">
    <property type="entry name" value="His_Phos_1"/>
    <property type="match status" value="1"/>
</dbReference>
<evidence type="ECO:0000256" key="1">
    <source>
        <dbReference type="ARBA" id="ARBA00022801"/>
    </source>
</evidence>
<dbReference type="OrthoDB" id="9783269at2"/>
<reference evidence="4 5" key="1">
    <citation type="submission" date="2015-12" db="EMBL/GenBank/DDBJ databases">
        <title>Draft genome sequence of Acidibacillus ferrooxidans ITV001, isolated from a chalcopyrite acid mine drainage site in Brazil.</title>
        <authorList>
            <person name="Dall'Agnol H."/>
            <person name="Nancucheo I."/>
            <person name="Johnson B."/>
            <person name="Oliveira R."/>
            <person name="Leite L."/>
            <person name="Pylro V."/>
            <person name="Nunes G.L."/>
            <person name="Tzotzos G."/>
            <person name="Fernandes G.R."/>
            <person name="Dutra J."/>
            <person name="Orellana S.C."/>
            <person name="Oliveira G."/>
        </authorList>
    </citation>
    <scope>NUCLEOTIDE SEQUENCE [LARGE SCALE GENOMIC DNA]</scope>
    <source>
        <strain evidence="5">ITV01</strain>
    </source>
</reference>
<dbReference type="CDD" id="cd07067">
    <property type="entry name" value="HP_PGM_like"/>
    <property type="match status" value="1"/>
</dbReference>
<dbReference type="GO" id="GO:0045820">
    <property type="term" value="P:negative regulation of glycolytic process"/>
    <property type="evidence" value="ECO:0007669"/>
    <property type="project" value="TreeGrafter"/>
</dbReference>
<dbReference type="GO" id="GO:0005829">
    <property type="term" value="C:cytosol"/>
    <property type="evidence" value="ECO:0007669"/>
    <property type="project" value="TreeGrafter"/>
</dbReference>
<feature type="active site" description="Proton donor/acceptor" evidence="2">
    <location>
        <position position="82"/>
    </location>
</feature>
<evidence type="ECO:0000256" key="2">
    <source>
        <dbReference type="PIRSR" id="PIRSR613078-1"/>
    </source>
</evidence>
<keyword evidence="5" id="KW-1185">Reference proteome</keyword>
<sequence>MRGLLLIRHPKTLANQQRRYLGHSDSPCDPHALAAFLRVAERLAKLPITRIYSSDLGRAVVAAAQLGALLHLPVEQDSRLREMNFGAFEGLTHDEVMAFDRSSAVTWYENMMENNPPRGETGQHVAHRALHVLRELGEDATRTKRLYAVVSHGGPLRLYLAERLYGDCAKHFDVDFFHGRVFYDPLDALPFLLEEENEDARSQD</sequence>
<keyword evidence="1" id="KW-0378">Hydrolase</keyword>
<protein>
    <recommendedName>
        <fullName evidence="6">Histidine phosphatase family protein</fullName>
    </recommendedName>
</protein>
<dbReference type="RefSeq" id="WP_067717333.1">
    <property type="nucleotide sequence ID" value="NZ_LPVJ01000051.1"/>
</dbReference>
<dbReference type="SUPFAM" id="SSF53254">
    <property type="entry name" value="Phosphoglycerate mutase-like"/>
    <property type="match status" value="1"/>
</dbReference>
<comment type="caution">
    <text evidence="4">The sequence shown here is derived from an EMBL/GenBank/DDBJ whole genome shotgun (WGS) entry which is preliminary data.</text>
</comment>
<evidence type="ECO:0000313" key="4">
    <source>
        <dbReference type="EMBL" id="KUO95475.1"/>
    </source>
</evidence>
<dbReference type="Gene3D" id="3.40.50.1240">
    <property type="entry name" value="Phosphoglycerate mutase-like"/>
    <property type="match status" value="1"/>
</dbReference>
<feature type="binding site" evidence="3">
    <location>
        <begin position="8"/>
        <end position="15"/>
    </location>
    <ligand>
        <name>substrate</name>
    </ligand>
</feature>
<dbReference type="AlphaFoldDB" id="A0A101XQ16"/>
<organism evidence="4 5">
    <name type="scientific">Ferroacidibacillus organovorans</name>
    <dbReference type="NCBI Taxonomy" id="1765683"/>
    <lineage>
        <taxon>Bacteria</taxon>
        <taxon>Bacillati</taxon>
        <taxon>Bacillota</taxon>
        <taxon>Bacilli</taxon>
        <taxon>Bacillales</taxon>
        <taxon>Alicyclobacillaceae</taxon>
        <taxon>Ferroacidibacillus</taxon>
    </lineage>
</organism>
<feature type="active site" description="Tele-phosphohistidine intermediate" evidence="2">
    <location>
        <position position="9"/>
    </location>
</feature>
<evidence type="ECO:0008006" key="6">
    <source>
        <dbReference type="Google" id="ProtNLM"/>
    </source>
</evidence>
<dbReference type="GO" id="GO:0004331">
    <property type="term" value="F:fructose-2,6-bisphosphate 2-phosphatase activity"/>
    <property type="evidence" value="ECO:0007669"/>
    <property type="project" value="TreeGrafter"/>
</dbReference>